<accession>A0A261Y862</accession>
<dbReference type="GO" id="GO:0008278">
    <property type="term" value="C:cohesin complex"/>
    <property type="evidence" value="ECO:0007669"/>
    <property type="project" value="InterPro"/>
</dbReference>
<feature type="coiled-coil region" evidence="12">
    <location>
        <begin position="370"/>
        <end position="425"/>
    </location>
</feature>
<keyword evidence="8 12" id="KW-0175">Coiled coil</keyword>
<protein>
    <recommendedName>
        <fullName evidence="11">Structural maintenance of chromosomes protein</fullName>
    </recommendedName>
</protein>
<keyword evidence="7" id="KW-0498">Mitosis</keyword>
<feature type="domain" description="SMC hinge" evidence="13">
    <location>
        <begin position="645"/>
        <end position="761"/>
    </location>
</feature>
<evidence type="ECO:0000256" key="3">
    <source>
        <dbReference type="ARBA" id="ARBA00005597"/>
    </source>
</evidence>
<dbReference type="Gene3D" id="1.20.1060.20">
    <property type="match status" value="1"/>
</dbReference>
<evidence type="ECO:0000259" key="13">
    <source>
        <dbReference type="SMART" id="SM00968"/>
    </source>
</evidence>
<keyword evidence="9 11" id="KW-0539">Nucleus</keyword>
<dbReference type="GO" id="GO:0051301">
    <property type="term" value="P:cell division"/>
    <property type="evidence" value="ECO:0007669"/>
    <property type="project" value="UniProtKB-KW"/>
</dbReference>
<feature type="coiled-coil region" evidence="12">
    <location>
        <begin position="944"/>
        <end position="1006"/>
    </location>
</feature>
<feature type="coiled-coil region" evidence="12">
    <location>
        <begin position="505"/>
        <end position="543"/>
    </location>
</feature>
<comment type="caution">
    <text evidence="14">The sequence shown here is derived from an EMBL/GenBank/DDBJ whole genome shotgun (WGS) entry which is preliminary data.</text>
</comment>
<dbReference type="InterPro" id="IPR027417">
    <property type="entry name" value="P-loop_NTPase"/>
</dbReference>
<dbReference type="PANTHER" id="PTHR18937:SF12">
    <property type="entry name" value="STRUCTURAL MAINTENANCE OF CHROMOSOMES PROTEIN"/>
    <property type="match status" value="1"/>
</dbReference>
<sequence length="1352" mass="155643">MKNSSMEHPDLSEDERNLLLMAFSMLLAHVVPLKSITSIKQRVATQEELRYLRYIESCKRKREQEIEDFCIEIISLLDEYLLLAAKDKISELFIQNLPHVLRVDFEARVSMGRLVRLEVENFKSYKGHQVIGPFHNFSSVIGPNGAGKSNLMDAISFVLGVKSNKLRSSNVKDLIYRGRAMETNQDSVVEGLAVNQGIDEEDDEETARNRSGYVMAVYEDDNGKEMRFMRSITSNGDIEYRLNGRKVAYTRYNDALEEQNILVKARNFLVFQGDIEHIASQSPKDLTKLIEQISGSLELKAEYEQLKVEQERAAENSAFNFNKRRGINAEIKQYQEQKAEAQKFETLKAKYDSIMVEHLLWKLFHLDAGRQKAEQARRDLRDEIHGLETRRSAEEAKVSSARKEHAKARAETLKLEKQAQRKQKDLDELRPKLLAIDEKVDHLSKRLFYTTETLQKEEGRRSKQDAATAALNGELKKLKNAYQHFEGSVSAASAKKGFTLGASQLKEYNELKERANAKTVKENQQLANLMRQHRTETEQLSLEAEKLDGLKERQKVLLSQKEGLQDHRDRTAHDIQNLQTNFETAKKNLSNLESERQRMFEQEHELNEQLQDTLTKLHEARIDQRENEREKRLKETIDSLKRNFNGIHGRMSDICKPTQSKFNVAISTILGRNLDAIVVENQMVAMECIQYLREQRAGHATFIPLDAVSFKPVNEKYRSFMQGARLAIDVIQYDERLEKAIRYACGNALVCDTLDIAKDICYNQQQEVKAVTLDGTLIHKSGMITGGKLQTNASKRWEERDFNNLNKVKDGLLQRLNELNKSKTRGNTEETIRGELAGLESRLKYSREDLEMTQNKLKDAEHELEFLSDQIEKESPRHAELRARLDSLANDIDELTTIINNETDVIFAHFCQQINVRNIREYEESELKLSQEQSDRRLQFNTQISKMENQIRFEEGQLEQLTQHITRLRDQLNADQSVLISLEAEQREANSEKQKIENAIASIDLELSQSKQTEEDMLDAVNARKKTLAAAVSELDRLRRIVVQRETQVDKFKAETLNILRQCKLEEIPLPLTKGKLVDLNMEELKTAVPDEDSMDIDETIPDLDLDIEIDFSGLTAAQKKSDSADIENEFQKRLHGLASEIERLAPNMRAVERLEGVENRLRETETDFDSARRAAKNAKEKFNDVRQRRYKLFYDAFSHIQGKIDQIYKDLTKSQAFPLGGTAYLSLEDSEEPYLDGIKYHAMPPMKRFRDMEQLSGGEKTMAALALLFAIHSYQPSPFFVLDEVDAALDNANVAKIANYIRDHANEKFQFIVISLKSSLYEKAESLVGIYRDQQVNSSRTLTLKLNDYEE</sequence>
<dbReference type="SUPFAM" id="SSF52540">
    <property type="entry name" value="P-loop containing nucleoside triphosphate hydrolases"/>
    <property type="match status" value="1"/>
</dbReference>
<dbReference type="Gene3D" id="1.10.287.1490">
    <property type="match status" value="1"/>
</dbReference>
<evidence type="ECO:0000256" key="1">
    <source>
        <dbReference type="ARBA" id="ARBA00004123"/>
    </source>
</evidence>
<comment type="similarity">
    <text evidence="4">Belongs to the 14-3-3 family.</text>
</comment>
<dbReference type="InterPro" id="IPR036815">
    <property type="entry name" value="14-3-3_dom_sf"/>
</dbReference>
<dbReference type="InterPro" id="IPR024704">
    <property type="entry name" value="SMC"/>
</dbReference>
<dbReference type="Pfam" id="PF06470">
    <property type="entry name" value="SMC_hinge"/>
    <property type="match status" value="1"/>
</dbReference>
<keyword evidence="5" id="KW-0158">Chromosome</keyword>
<dbReference type="OrthoDB" id="5575062at2759"/>
<dbReference type="Gene3D" id="3.40.50.300">
    <property type="entry name" value="P-loop containing nucleotide triphosphate hydrolases"/>
    <property type="match status" value="2"/>
</dbReference>
<evidence type="ECO:0000313" key="14">
    <source>
        <dbReference type="EMBL" id="OZJ06654.1"/>
    </source>
</evidence>
<dbReference type="Gene3D" id="1.20.190.20">
    <property type="entry name" value="14-3-3 domain"/>
    <property type="match status" value="1"/>
</dbReference>
<gene>
    <name evidence="14" type="ORF">BZG36_00272</name>
</gene>
<dbReference type="GO" id="GO:0007062">
    <property type="term" value="P:sister chromatid cohesion"/>
    <property type="evidence" value="ECO:0007669"/>
    <property type="project" value="InterPro"/>
</dbReference>
<evidence type="ECO:0000256" key="7">
    <source>
        <dbReference type="ARBA" id="ARBA00022776"/>
    </source>
</evidence>
<dbReference type="PIRSF" id="PIRSF005719">
    <property type="entry name" value="SMC"/>
    <property type="match status" value="1"/>
</dbReference>
<dbReference type="Gene3D" id="3.30.70.1620">
    <property type="match status" value="1"/>
</dbReference>
<dbReference type="SMART" id="SM00968">
    <property type="entry name" value="SMC_hinge"/>
    <property type="match status" value="1"/>
</dbReference>
<evidence type="ECO:0000256" key="9">
    <source>
        <dbReference type="ARBA" id="ARBA00023242"/>
    </source>
</evidence>
<feature type="coiled-coil region" evidence="12">
    <location>
        <begin position="568"/>
        <end position="643"/>
    </location>
</feature>
<evidence type="ECO:0000256" key="12">
    <source>
        <dbReference type="SAM" id="Coils"/>
    </source>
</evidence>
<evidence type="ECO:0000256" key="2">
    <source>
        <dbReference type="ARBA" id="ARBA00004286"/>
    </source>
</evidence>
<dbReference type="PANTHER" id="PTHR18937">
    <property type="entry name" value="STRUCTURAL MAINTENANCE OF CHROMOSOMES SMC FAMILY MEMBER"/>
    <property type="match status" value="1"/>
</dbReference>
<dbReference type="Pfam" id="PF02463">
    <property type="entry name" value="SMC_N"/>
    <property type="match status" value="1"/>
</dbReference>
<dbReference type="InterPro" id="IPR036277">
    <property type="entry name" value="SMC_hinge_sf"/>
</dbReference>
<dbReference type="CDD" id="cd03275">
    <property type="entry name" value="ABC_SMC1_euk"/>
    <property type="match status" value="2"/>
</dbReference>
<evidence type="ECO:0000256" key="11">
    <source>
        <dbReference type="PIRNR" id="PIRNR005719"/>
    </source>
</evidence>
<dbReference type="EMBL" id="MVBO01000002">
    <property type="protein sequence ID" value="OZJ06654.1"/>
    <property type="molecule type" value="Genomic_DNA"/>
</dbReference>
<evidence type="ECO:0000256" key="10">
    <source>
        <dbReference type="ARBA" id="ARBA00023306"/>
    </source>
</evidence>
<evidence type="ECO:0000256" key="5">
    <source>
        <dbReference type="ARBA" id="ARBA00022454"/>
    </source>
</evidence>
<evidence type="ECO:0000256" key="4">
    <source>
        <dbReference type="ARBA" id="ARBA00006141"/>
    </source>
</evidence>
<dbReference type="GO" id="GO:0016887">
    <property type="term" value="F:ATP hydrolysis activity"/>
    <property type="evidence" value="ECO:0007669"/>
    <property type="project" value="InterPro"/>
</dbReference>
<evidence type="ECO:0000256" key="6">
    <source>
        <dbReference type="ARBA" id="ARBA00022618"/>
    </source>
</evidence>
<feature type="coiled-coil region" evidence="12">
    <location>
        <begin position="296"/>
        <end position="344"/>
    </location>
</feature>
<organism evidence="14 15">
    <name type="scientific">Bifiguratus adelaidae</name>
    <dbReference type="NCBI Taxonomy" id="1938954"/>
    <lineage>
        <taxon>Eukaryota</taxon>
        <taxon>Fungi</taxon>
        <taxon>Fungi incertae sedis</taxon>
        <taxon>Mucoromycota</taxon>
        <taxon>Mucoromycotina</taxon>
        <taxon>Endogonomycetes</taxon>
        <taxon>Endogonales</taxon>
        <taxon>Endogonales incertae sedis</taxon>
        <taxon>Bifiguratus</taxon>
    </lineage>
</organism>
<feature type="coiled-coil region" evidence="12">
    <location>
        <begin position="802"/>
        <end position="898"/>
    </location>
</feature>
<evidence type="ECO:0000313" key="15">
    <source>
        <dbReference type="Proteomes" id="UP000242875"/>
    </source>
</evidence>
<feature type="coiled-coil region" evidence="12">
    <location>
        <begin position="1148"/>
        <end position="1189"/>
    </location>
</feature>
<dbReference type="Proteomes" id="UP000242875">
    <property type="component" value="Unassembled WGS sequence"/>
</dbReference>
<keyword evidence="15" id="KW-1185">Reference proteome</keyword>
<dbReference type="SUPFAM" id="SSF75553">
    <property type="entry name" value="Smc hinge domain"/>
    <property type="match status" value="1"/>
</dbReference>
<dbReference type="GO" id="GO:0005524">
    <property type="term" value="F:ATP binding"/>
    <property type="evidence" value="ECO:0007669"/>
    <property type="project" value="InterPro"/>
</dbReference>
<dbReference type="GO" id="GO:0003677">
    <property type="term" value="F:DNA binding"/>
    <property type="evidence" value="ECO:0007669"/>
    <property type="project" value="TreeGrafter"/>
</dbReference>
<dbReference type="InterPro" id="IPR003395">
    <property type="entry name" value="RecF/RecN/SMC_N"/>
</dbReference>
<name>A0A261Y862_9FUNG</name>
<dbReference type="GO" id="GO:0005634">
    <property type="term" value="C:nucleus"/>
    <property type="evidence" value="ECO:0007669"/>
    <property type="project" value="UniProtKB-SubCell"/>
</dbReference>
<proteinExistence type="inferred from homology"/>
<dbReference type="InterPro" id="IPR010935">
    <property type="entry name" value="SMC_hinge"/>
</dbReference>
<reference evidence="14 15" key="1">
    <citation type="journal article" date="2017" name="Mycologia">
        <title>Bifiguratus adelaidae, gen. et sp. nov., a new member of Mucoromycotina in endophytic and soil-dwelling habitats.</title>
        <authorList>
            <person name="Torres-Cruz T.J."/>
            <person name="Billingsley Tobias T.L."/>
            <person name="Almatruk M."/>
            <person name="Hesse C."/>
            <person name="Kuske C.R."/>
            <person name="Desiro A."/>
            <person name="Benucci G.M."/>
            <person name="Bonito G."/>
            <person name="Stajich J.E."/>
            <person name="Dunlap C."/>
            <person name="Arnold A.E."/>
            <person name="Porras-Alfaro A."/>
        </authorList>
    </citation>
    <scope>NUCLEOTIDE SEQUENCE [LARGE SCALE GENOMIC DNA]</scope>
    <source>
        <strain evidence="14 15">AZ0501</strain>
    </source>
</reference>
<comment type="similarity">
    <text evidence="3">Belongs to the SMC family. SMC1 subfamily.</text>
</comment>
<dbReference type="InterPro" id="IPR028468">
    <property type="entry name" value="Smc1_ABC"/>
</dbReference>
<dbReference type="SUPFAM" id="SSF48445">
    <property type="entry name" value="14-3-3 protein"/>
    <property type="match status" value="1"/>
</dbReference>
<keyword evidence="10" id="KW-0131">Cell cycle</keyword>
<keyword evidence="6" id="KW-0132">Cell division</keyword>
<comment type="subcellular location">
    <subcellularLocation>
        <location evidence="2">Chromosome</location>
    </subcellularLocation>
    <subcellularLocation>
        <location evidence="1 11">Nucleus</location>
    </subcellularLocation>
</comment>
<dbReference type="Pfam" id="PF00244">
    <property type="entry name" value="14-3-3"/>
    <property type="match status" value="1"/>
</dbReference>
<evidence type="ECO:0000256" key="8">
    <source>
        <dbReference type="ARBA" id="ARBA00023054"/>
    </source>
</evidence>
<dbReference type="InterPro" id="IPR023410">
    <property type="entry name" value="14-3-3_domain"/>
</dbReference>